<dbReference type="NCBIfam" id="NF041681">
    <property type="entry name" value="HGxxPAAW"/>
    <property type="match status" value="1"/>
</dbReference>
<name>A0A6J6DBM8_9ZZZZ</name>
<dbReference type="Pfam" id="PF20447">
    <property type="entry name" value="DUF6704"/>
    <property type="match status" value="1"/>
</dbReference>
<keyword evidence="1" id="KW-1133">Transmembrane helix</keyword>
<accession>A0A6J6DBM8</accession>
<keyword evidence="1" id="KW-0812">Transmembrane</keyword>
<reference evidence="2" key="1">
    <citation type="submission" date="2020-05" db="EMBL/GenBank/DDBJ databases">
        <authorList>
            <person name="Chiriac C."/>
            <person name="Salcher M."/>
            <person name="Ghai R."/>
            <person name="Kavagutti S V."/>
        </authorList>
    </citation>
    <scope>NUCLEOTIDE SEQUENCE</scope>
</reference>
<sequence length="75" mass="7765">MSENLNDPGHGDSVASWAAVIVIIFAVTVGTFAFWFDLAPLVWASAVVAVLGVPVGILLKRAGYGVGGAKSKKNH</sequence>
<feature type="transmembrane region" description="Helical" evidence="1">
    <location>
        <begin position="14"/>
        <end position="35"/>
    </location>
</feature>
<evidence type="ECO:0000313" key="2">
    <source>
        <dbReference type="EMBL" id="CAB4560704.1"/>
    </source>
</evidence>
<proteinExistence type="predicted"/>
<keyword evidence="1" id="KW-0472">Membrane</keyword>
<evidence type="ECO:0000256" key="1">
    <source>
        <dbReference type="SAM" id="Phobius"/>
    </source>
</evidence>
<organism evidence="2">
    <name type="scientific">freshwater metagenome</name>
    <dbReference type="NCBI Taxonomy" id="449393"/>
    <lineage>
        <taxon>unclassified sequences</taxon>
        <taxon>metagenomes</taxon>
        <taxon>ecological metagenomes</taxon>
    </lineage>
</organism>
<protein>
    <submittedName>
        <fullName evidence="2">Unannotated protein</fullName>
    </submittedName>
</protein>
<dbReference type="AlphaFoldDB" id="A0A6J6DBM8"/>
<dbReference type="EMBL" id="CAEZTF010000082">
    <property type="protein sequence ID" value="CAB4560704.1"/>
    <property type="molecule type" value="Genomic_DNA"/>
</dbReference>
<gene>
    <name evidence="2" type="ORF">UFOPK1618_00514</name>
</gene>
<feature type="transmembrane region" description="Helical" evidence="1">
    <location>
        <begin position="41"/>
        <end position="59"/>
    </location>
</feature>
<dbReference type="InterPro" id="IPR046550">
    <property type="entry name" value="DUF6704"/>
</dbReference>